<feature type="region of interest" description="Disordered" evidence="3">
    <location>
        <begin position="250"/>
        <end position="272"/>
    </location>
</feature>
<evidence type="ECO:0000256" key="3">
    <source>
        <dbReference type="SAM" id="MobiDB-lite"/>
    </source>
</evidence>
<sequence length="278" mass="30621">MASSGLRFFLSTIFICFVLINAQPTHIYDHCPPETGNYTTNSTYQMNLNFLLSTLSTNTSLNDGFYDATTGQNSGKVYALALCRGDVASDVCANCINTSSHEVIQRCSNRTSATIWYDECMLRYSNKSMLRVMEQNPIVSMPNPNNFSDVDQYNRVLGDLMNGLVTEASSSSSSRKFATGEKNVTSFQKIYGLAQCTPDISRLDCESCLQAAVGYIPECCFGKQGGRVLKPSCNMRYEVYPFYEYTAAAPPQSPPVNSPPPPVTNTTNTDGKSMMIIL</sequence>
<dbReference type="InterPro" id="IPR002902">
    <property type="entry name" value="GNK2"/>
</dbReference>
<dbReference type="AlphaFoldDB" id="A0A834YXE7"/>
<dbReference type="FunFam" id="3.30.430.20:FF:000002">
    <property type="entry name" value="Cysteine-rich receptor-like protein kinase 10"/>
    <property type="match status" value="1"/>
</dbReference>
<proteinExistence type="predicted"/>
<dbReference type="InterPro" id="IPR038408">
    <property type="entry name" value="GNK2_sf"/>
</dbReference>
<dbReference type="OrthoDB" id="1909574at2759"/>
<dbReference type="Pfam" id="PF01657">
    <property type="entry name" value="Stress-antifung"/>
    <property type="match status" value="2"/>
</dbReference>
<feature type="compositionally biased region" description="Pro residues" evidence="3">
    <location>
        <begin position="251"/>
        <end position="263"/>
    </location>
</feature>
<reference evidence="6 7" key="1">
    <citation type="submission" date="2020-04" db="EMBL/GenBank/DDBJ databases">
        <title>Plant Genome Project.</title>
        <authorList>
            <person name="Zhang R.-G."/>
        </authorList>
    </citation>
    <scope>NUCLEOTIDE SEQUENCE [LARGE SCALE GENOMIC DNA]</scope>
    <source>
        <strain evidence="6">YNK0</strain>
        <tissue evidence="6">Leaf</tissue>
    </source>
</reference>
<evidence type="ECO:0000259" key="5">
    <source>
        <dbReference type="PROSITE" id="PS51473"/>
    </source>
</evidence>
<dbReference type="PROSITE" id="PS51473">
    <property type="entry name" value="GNK2"/>
    <property type="match status" value="2"/>
</dbReference>
<protein>
    <recommendedName>
        <fullName evidence="5">Gnk2-homologous domain-containing protein</fullName>
    </recommendedName>
</protein>
<evidence type="ECO:0000313" key="6">
    <source>
        <dbReference type="EMBL" id="KAF8395515.1"/>
    </source>
</evidence>
<gene>
    <name evidence="6" type="ORF">HHK36_019463</name>
</gene>
<evidence type="ECO:0000256" key="1">
    <source>
        <dbReference type="ARBA" id="ARBA00022729"/>
    </source>
</evidence>
<keyword evidence="1 4" id="KW-0732">Signal</keyword>
<dbReference type="PANTHER" id="PTHR32099">
    <property type="entry name" value="CYSTEINE-RICH REPEAT SECRETORY PROTEIN"/>
    <property type="match status" value="1"/>
</dbReference>
<feature type="domain" description="Gnk2-homologous" evidence="5">
    <location>
        <begin position="135"/>
        <end position="242"/>
    </location>
</feature>
<name>A0A834YXE7_TETSI</name>
<dbReference type="Proteomes" id="UP000655225">
    <property type="component" value="Unassembled WGS sequence"/>
</dbReference>
<dbReference type="FunFam" id="3.30.430.20:FF:000003">
    <property type="entry name" value="Cysteine-rich RLK (RECEPTOR-like protein kinase) 10"/>
    <property type="match status" value="1"/>
</dbReference>
<dbReference type="OMA" id="DTNQDAC"/>
<feature type="chain" id="PRO_5032314701" description="Gnk2-homologous domain-containing protein" evidence="4">
    <location>
        <begin position="23"/>
        <end position="278"/>
    </location>
</feature>
<keyword evidence="2" id="KW-0677">Repeat</keyword>
<dbReference type="EMBL" id="JABCRI010000013">
    <property type="protein sequence ID" value="KAF8395515.1"/>
    <property type="molecule type" value="Genomic_DNA"/>
</dbReference>
<evidence type="ECO:0000256" key="4">
    <source>
        <dbReference type="SAM" id="SignalP"/>
    </source>
</evidence>
<evidence type="ECO:0000313" key="7">
    <source>
        <dbReference type="Proteomes" id="UP000655225"/>
    </source>
</evidence>
<dbReference type="CDD" id="cd23509">
    <property type="entry name" value="Gnk2-like"/>
    <property type="match status" value="2"/>
</dbReference>
<evidence type="ECO:0000256" key="2">
    <source>
        <dbReference type="ARBA" id="ARBA00022737"/>
    </source>
</evidence>
<accession>A0A834YXE7</accession>
<dbReference type="Gene3D" id="3.30.430.20">
    <property type="entry name" value="Gnk2 domain, C-X8-C-X2-C motif"/>
    <property type="match status" value="2"/>
</dbReference>
<feature type="signal peptide" evidence="4">
    <location>
        <begin position="1"/>
        <end position="22"/>
    </location>
</feature>
<keyword evidence="7" id="KW-1185">Reference proteome</keyword>
<feature type="domain" description="Gnk2-homologous" evidence="5">
    <location>
        <begin position="26"/>
        <end position="129"/>
    </location>
</feature>
<dbReference type="PANTHER" id="PTHR32099:SF42">
    <property type="entry name" value="CYSTEINE-RICH RECEPTOR-LIKE PROTEIN KINASE 9-RELATED"/>
    <property type="match status" value="1"/>
</dbReference>
<comment type="caution">
    <text evidence="6">The sequence shown here is derived from an EMBL/GenBank/DDBJ whole genome shotgun (WGS) entry which is preliminary data.</text>
</comment>
<organism evidence="6 7">
    <name type="scientific">Tetracentron sinense</name>
    <name type="common">Spur-leaf</name>
    <dbReference type="NCBI Taxonomy" id="13715"/>
    <lineage>
        <taxon>Eukaryota</taxon>
        <taxon>Viridiplantae</taxon>
        <taxon>Streptophyta</taxon>
        <taxon>Embryophyta</taxon>
        <taxon>Tracheophyta</taxon>
        <taxon>Spermatophyta</taxon>
        <taxon>Magnoliopsida</taxon>
        <taxon>Trochodendrales</taxon>
        <taxon>Trochodendraceae</taxon>
        <taxon>Tetracentron</taxon>
    </lineage>
</organism>